<keyword evidence="2" id="KW-1185">Reference proteome</keyword>
<reference evidence="1 2" key="1">
    <citation type="submission" date="2024-04" db="EMBL/GenBank/DDBJ databases">
        <authorList>
            <person name="Fracassetti M."/>
        </authorList>
    </citation>
    <scope>NUCLEOTIDE SEQUENCE [LARGE SCALE GENOMIC DNA]</scope>
</reference>
<name>A0AAV2F808_9ROSI</name>
<evidence type="ECO:0000313" key="1">
    <source>
        <dbReference type="EMBL" id="CAL1394149.1"/>
    </source>
</evidence>
<gene>
    <name evidence="1" type="ORF">LTRI10_LOCUS34670</name>
</gene>
<dbReference type="Proteomes" id="UP001497516">
    <property type="component" value="Chromosome 6"/>
</dbReference>
<protein>
    <submittedName>
        <fullName evidence="1">Uncharacterized protein</fullName>
    </submittedName>
</protein>
<dbReference type="EMBL" id="OZ034819">
    <property type="protein sequence ID" value="CAL1394149.1"/>
    <property type="molecule type" value="Genomic_DNA"/>
</dbReference>
<organism evidence="1 2">
    <name type="scientific">Linum trigynum</name>
    <dbReference type="NCBI Taxonomy" id="586398"/>
    <lineage>
        <taxon>Eukaryota</taxon>
        <taxon>Viridiplantae</taxon>
        <taxon>Streptophyta</taxon>
        <taxon>Embryophyta</taxon>
        <taxon>Tracheophyta</taxon>
        <taxon>Spermatophyta</taxon>
        <taxon>Magnoliopsida</taxon>
        <taxon>eudicotyledons</taxon>
        <taxon>Gunneridae</taxon>
        <taxon>Pentapetalae</taxon>
        <taxon>rosids</taxon>
        <taxon>fabids</taxon>
        <taxon>Malpighiales</taxon>
        <taxon>Linaceae</taxon>
        <taxon>Linum</taxon>
    </lineage>
</organism>
<dbReference type="AlphaFoldDB" id="A0AAV2F808"/>
<proteinExistence type="predicted"/>
<accession>A0AAV2F808</accession>
<sequence length="87" mass="9788">MPLESGHQVAVAVVMVRVSETPSTARWSESLRWRWRWAMLSVSREREAAGGMKTEERLGQLSTLQTTENRGHGLVGLGKWAERLGQL</sequence>
<evidence type="ECO:0000313" key="2">
    <source>
        <dbReference type="Proteomes" id="UP001497516"/>
    </source>
</evidence>